<sequence length="66" mass="7361">MRLSVRSASCYNWSNPEEARESLKESSVEQSSKWLQSASTEVSGSHPGTLLEEDVNQTNPSFLDSR</sequence>
<accession>A0A8S9KM57</accession>
<evidence type="ECO:0000256" key="1">
    <source>
        <dbReference type="SAM" id="MobiDB-lite"/>
    </source>
</evidence>
<dbReference type="AlphaFoldDB" id="A0A8S9KM57"/>
<feature type="region of interest" description="Disordered" evidence="1">
    <location>
        <begin position="31"/>
        <end position="66"/>
    </location>
</feature>
<protein>
    <submittedName>
        <fullName evidence="2">Uncharacterized protein</fullName>
    </submittedName>
</protein>
<dbReference type="EMBL" id="QGKY02000164">
    <property type="protein sequence ID" value="KAF2594887.1"/>
    <property type="molecule type" value="Genomic_DNA"/>
</dbReference>
<feature type="compositionally biased region" description="Polar residues" evidence="1">
    <location>
        <begin position="56"/>
        <end position="66"/>
    </location>
</feature>
<feature type="compositionally biased region" description="Polar residues" evidence="1">
    <location>
        <begin position="31"/>
        <end position="43"/>
    </location>
</feature>
<reference evidence="2" key="1">
    <citation type="submission" date="2019-12" db="EMBL/GenBank/DDBJ databases">
        <title>Genome sequencing and annotation of Brassica cretica.</title>
        <authorList>
            <person name="Studholme D.J."/>
            <person name="Sarris P.F."/>
        </authorList>
    </citation>
    <scope>NUCLEOTIDE SEQUENCE</scope>
    <source>
        <strain evidence="2">PFS-102/07</strain>
        <tissue evidence="2">Leaf</tissue>
    </source>
</reference>
<evidence type="ECO:0000313" key="2">
    <source>
        <dbReference type="EMBL" id="KAF2594887.1"/>
    </source>
</evidence>
<organism evidence="2">
    <name type="scientific">Brassica cretica</name>
    <name type="common">Mustard</name>
    <dbReference type="NCBI Taxonomy" id="69181"/>
    <lineage>
        <taxon>Eukaryota</taxon>
        <taxon>Viridiplantae</taxon>
        <taxon>Streptophyta</taxon>
        <taxon>Embryophyta</taxon>
        <taxon>Tracheophyta</taxon>
        <taxon>Spermatophyta</taxon>
        <taxon>Magnoliopsida</taxon>
        <taxon>eudicotyledons</taxon>
        <taxon>Gunneridae</taxon>
        <taxon>Pentapetalae</taxon>
        <taxon>rosids</taxon>
        <taxon>malvids</taxon>
        <taxon>Brassicales</taxon>
        <taxon>Brassicaceae</taxon>
        <taxon>Brassiceae</taxon>
        <taxon>Brassica</taxon>
    </lineage>
</organism>
<gene>
    <name evidence="2" type="ORF">F2Q70_00044145</name>
</gene>
<name>A0A8S9KM57_BRACR</name>
<comment type="caution">
    <text evidence="2">The sequence shown here is derived from an EMBL/GenBank/DDBJ whole genome shotgun (WGS) entry which is preliminary data.</text>
</comment>
<proteinExistence type="predicted"/>